<keyword evidence="8" id="KW-0378">Hydrolase</keyword>
<dbReference type="FunFam" id="1.20.90.10:FF:000007">
    <property type="entry name" value="Acidic phospholipase A2"/>
    <property type="match status" value="1"/>
</dbReference>
<evidence type="ECO:0000256" key="6">
    <source>
        <dbReference type="PIRSR" id="PIRSR601211-3"/>
    </source>
</evidence>
<feature type="disulfide bond" evidence="6">
    <location>
        <begin position="110"/>
        <end position="122"/>
    </location>
</feature>
<evidence type="ECO:0000256" key="1">
    <source>
        <dbReference type="ARBA" id="ARBA00004613"/>
    </source>
</evidence>
<evidence type="ECO:0000256" key="2">
    <source>
        <dbReference type="ARBA" id="ARBA00022525"/>
    </source>
</evidence>
<keyword evidence="5 8" id="KW-0106">Calcium</keyword>
<dbReference type="InterPro" id="IPR033112">
    <property type="entry name" value="PLA2_Asp_AS"/>
</dbReference>
<evidence type="ECO:0000256" key="3">
    <source>
        <dbReference type="ARBA" id="ARBA00023157"/>
    </source>
</evidence>
<keyword evidence="5" id="KW-0479">Metal-binding</keyword>
<dbReference type="Ensembl" id="ENSMMDT00005045828.1">
    <property type="protein sequence ID" value="ENSMMDP00005044936.1"/>
    <property type="gene ID" value="ENSMMDG00005020606.1"/>
</dbReference>
<evidence type="ECO:0000256" key="5">
    <source>
        <dbReference type="PIRSR" id="PIRSR601211-2"/>
    </source>
</evidence>
<sequence length="152" mass="16500">MSKIKCATLQTKLYDQSCVASAALLPKAVWQFGKMIQCAQPGVSPLAYNNYGCWCGFGGTGTPRDGVDECCKVHDKCYERSRKTPGCTAIADLPYILAYDFSCTNDQVSCSATNDKCQAAVCECDRVAAHCFAQATYNPDNKNLDPEVHCVS</sequence>
<gene>
    <name evidence="10" type="primary">LOC115365607</name>
</gene>
<feature type="domain" description="Phospholipase A2-like central" evidence="9">
    <location>
        <begin position="28"/>
        <end position="151"/>
    </location>
</feature>
<dbReference type="AlphaFoldDB" id="A0A668AJ39"/>
<feature type="disulfide bond" evidence="6">
    <location>
        <begin position="70"/>
        <end position="131"/>
    </location>
</feature>
<evidence type="ECO:0000259" key="9">
    <source>
        <dbReference type="SMART" id="SM00085"/>
    </source>
</evidence>
<name>A0A668AJ39_9TELE</name>
<feature type="disulfide bond" evidence="6">
    <location>
        <begin position="77"/>
        <end position="124"/>
    </location>
</feature>
<protein>
    <recommendedName>
        <fullName evidence="8">Phospholipase A2</fullName>
        <ecNumber evidence="8">3.1.1.4</ecNumber>
    </recommendedName>
</protein>
<proteinExistence type="inferred from homology"/>
<dbReference type="PANTHER" id="PTHR11716:SF51">
    <property type="entry name" value="PHOSPHOLIPASE A2"/>
    <property type="match status" value="1"/>
</dbReference>
<evidence type="ECO:0000256" key="8">
    <source>
        <dbReference type="RuleBase" id="RU361236"/>
    </source>
</evidence>
<dbReference type="InterPro" id="IPR016090">
    <property type="entry name" value="PLA2-like_dom"/>
</dbReference>
<dbReference type="GO" id="GO:0047498">
    <property type="term" value="F:calcium-dependent phospholipase A2 activity"/>
    <property type="evidence" value="ECO:0007669"/>
    <property type="project" value="TreeGrafter"/>
</dbReference>
<feature type="disulfide bond" evidence="6">
    <location>
        <begin position="55"/>
        <end position="71"/>
    </location>
</feature>
<keyword evidence="3 6" id="KW-1015">Disulfide bond</keyword>
<comment type="subcellular location">
    <subcellularLocation>
        <location evidence="1 8">Secreted</location>
    </subcellularLocation>
</comment>
<accession>A0A668AJ39</accession>
<dbReference type="PRINTS" id="PR00389">
    <property type="entry name" value="PHPHLIPASEA2"/>
</dbReference>
<comment type="cofactor">
    <cofactor evidence="5">
        <name>Ca(2+)</name>
        <dbReference type="ChEBI" id="CHEBI:29108"/>
    </cofactor>
    <text evidence="5">Binds 1 Ca(2+) ion per subunit.</text>
</comment>
<reference evidence="10" key="1">
    <citation type="submission" date="2019-06" db="EMBL/GenBank/DDBJ databases">
        <authorList>
            <consortium name="Wellcome Sanger Institute Data Sharing"/>
        </authorList>
    </citation>
    <scope>NUCLEOTIDE SEQUENCE [LARGE SCALE GENOMIC DNA]</scope>
</reference>
<comment type="catalytic activity">
    <reaction evidence="8">
        <text>a 1,2-diacyl-sn-glycero-3-phosphocholine + H2O = a 1-acyl-sn-glycero-3-phosphocholine + a fatty acid + H(+)</text>
        <dbReference type="Rhea" id="RHEA:15801"/>
        <dbReference type="ChEBI" id="CHEBI:15377"/>
        <dbReference type="ChEBI" id="CHEBI:15378"/>
        <dbReference type="ChEBI" id="CHEBI:28868"/>
        <dbReference type="ChEBI" id="CHEBI:57643"/>
        <dbReference type="ChEBI" id="CHEBI:58168"/>
        <dbReference type="EC" id="3.1.1.4"/>
    </reaction>
</comment>
<dbReference type="GO" id="GO:0016042">
    <property type="term" value="P:lipid catabolic process"/>
    <property type="evidence" value="ECO:0007669"/>
    <property type="project" value="InterPro"/>
</dbReference>
<comment type="similarity">
    <text evidence="7">Belongs to the phospholipase A2 family.</text>
</comment>
<dbReference type="CDD" id="cd00125">
    <property type="entry name" value="PLA2c"/>
    <property type="match status" value="1"/>
</dbReference>
<keyword evidence="11" id="KW-1185">Reference proteome</keyword>
<dbReference type="PROSITE" id="PS00119">
    <property type="entry name" value="PA2_ASP"/>
    <property type="match status" value="1"/>
</dbReference>
<evidence type="ECO:0000256" key="4">
    <source>
        <dbReference type="PIRSR" id="PIRSR601211-1"/>
    </source>
</evidence>
<feature type="binding site" evidence="5">
    <location>
        <position position="75"/>
    </location>
    <ligand>
        <name>Ca(2+)</name>
        <dbReference type="ChEBI" id="CHEBI:29108"/>
    </ligand>
</feature>
<evidence type="ECO:0000313" key="11">
    <source>
        <dbReference type="Proteomes" id="UP000472263"/>
    </source>
</evidence>
<dbReference type="Proteomes" id="UP000472263">
    <property type="component" value="Chromosome 9"/>
</dbReference>
<dbReference type="GeneTree" id="ENSGT00940000154885"/>
<dbReference type="PANTHER" id="PTHR11716">
    <property type="entry name" value="PHOSPHOLIPASE A2 FAMILY MEMBER"/>
    <property type="match status" value="1"/>
</dbReference>
<dbReference type="SMART" id="SM00085">
    <property type="entry name" value="PA2c"/>
    <property type="match status" value="1"/>
</dbReference>
<keyword evidence="2 8" id="KW-0964">Secreted</keyword>
<dbReference type="InParanoid" id="A0A668AJ39"/>
<dbReference type="GO" id="GO:0005543">
    <property type="term" value="F:phospholipid binding"/>
    <property type="evidence" value="ECO:0007669"/>
    <property type="project" value="TreeGrafter"/>
</dbReference>
<dbReference type="PROSITE" id="PS00118">
    <property type="entry name" value="PA2_HIS"/>
    <property type="match status" value="1"/>
</dbReference>
<dbReference type="Pfam" id="PF00068">
    <property type="entry name" value="Phospholip_A2_1"/>
    <property type="match status" value="1"/>
</dbReference>
<keyword evidence="8" id="KW-0443">Lipid metabolism</keyword>
<evidence type="ECO:0000256" key="7">
    <source>
        <dbReference type="RuleBase" id="RU003654"/>
    </source>
</evidence>
<dbReference type="GO" id="GO:0005576">
    <property type="term" value="C:extracellular region"/>
    <property type="evidence" value="ECO:0007669"/>
    <property type="project" value="UniProtKB-SubCell"/>
</dbReference>
<reference evidence="10" key="3">
    <citation type="submission" date="2025-09" db="UniProtKB">
        <authorList>
            <consortium name="Ensembl"/>
        </authorList>
    </citation>
    <scope>IDENTIFICATION</scope>
</reference>
<dbReference type="EC" id="3.1.1.4" evidence="8"/>
<dbReference type="InterPro" id="IPR033113">
    <property type="entry name" value="PLA2_histidine"/>
</dbReference>
<feature type="binding site" evidence="5">
    <location>
        <position position="56"/>
    </location>
    <ligand>
        <name>Ca(2+)</name>
        <dbReference type="ChEBI" id="CHEBI:29108"/>
    </ligand>
</feature>
<organism evidence="10 11">
    <name type="scientific">Myripristis murdjan</name>
    <name type="common">pinecone soldierfish</name>
    <dbReference type="NCBI Taxonomy" id="586833"/>
    <lineage>
        <taxon>Eukaryota</taxon>
        <taxon>Metazoa</taxon>
        <taxon>Chordata</taxon>
        <taxon>Craniata</taxon>
        <taxon>Vertebrata</taxon>
        <taxon>Euteleostomi</taxon>
        <taxon>Actinopterygii</taxon>
        <taxon>Neopterygii</taxon>
        <taxon>Teleostei</taxon>
        <taxon>Neoteleostei</taxon>
        <taxon>Acanthomorphata</taxon>
        <taxon>Holocentriformes</taxon>
        <taxon>Holocentridae</taxon>
        <taxon>Myripristis</taxon>
    </lineage>
</organism>
<dbReference type="InterPro" id="IPR036444">
    <property type="entry name" value="PLipase_A2_dom_sf"/>
</dbReference>
<feature type="active site" evidence="4">
    <location>
        <position position="125"/>
    </location>
</feature>
<dbReference type="GO" id="GO:0005509">
    <property type="term" value="F:calcium ion binding"/>
    <property type="evidence" value="ECO:0007669"/>
    <property type="project" value="InterPro"/>
</dbReference>
<dbReference type="InterPro" id="IPR001211">
    <property type="entry name" value="PLA2"/>
</dbReference>
<feature type="disulfide bond" evidence="6">
    <location>
        <begin position="87"/>
        <end position="117"/>
    </location>
</feature>
<feature type="active site" evidence="4">
    <location>
        <position position="74"/>
    </location>
</feature>
<dbReference type="SUPFAM" id="SSF48619">
    <property type="entry name" value="Phospholipase A2, PLA2"/>
    <property type="match status" value="1"/>
</dbReference>
<evidence type="ECO:0000313" key="10">
    <source>
        <dbReference type="Ensembl" id="ENSMMDP00005044936.1"/>
    </source>
</evidence>
<dbReference type="GO" id="GO:0050482">
    <property type="term" value="P:arachidonate secretion"/>
    <property type="evidence" value="ECO:0007669"/>
    <property type="project" value="InterPro"/>
</dbReference>
<reference evidence="10" key="2">
    <citation type="submission" date="2025-08" db="UniProtKB">
        <authorList>
            <consortium name="Ensembl"/>
        </authorList>
    </citation>
    <scope>IDENTIFICATION</scope>
</reference>
<dbReference type="GO" id="GO:0006644">
    <property type="term" value="P:phospholipid metabolic process"/>
    <property type="evidence" value="ECO:0007669"/>
    <property type="project" value="InterPro"/>
</dbReference>
<feature type="binding site" evidence="5">
    <location>
        <position position="58"/>
    </location>
    <ligand>
        <name>Ca(2+)</name>
        <dbReference type="ChEBI" id="CHEBI:29108"/>
    </ligand>
</feature>
<dbReference type="Gene3D" id="1.20.90.10">
    <property type="entry name" value="Phospholipase A2 domain"/>
    <property type="match status" value="1"/>
</dbReference>